<dbReference type="PANTHER" id="PTHR48024">
    <property type="entry name" value="GEO13361P1-RELATED"/>
    <property type="match status" value="1"/>
</dbReference>
<feature type="region of interest" description="Disordered" evidence="4">
    <location>
        <begin position="158"/>
        <end position="278"/>
    </location>
</feature>
<dbReference type="InterPro" id="IPR050886">
    <property type="entry name" value="RNA-binding_reg"/>
</dbReference>
<name>A0A8W8N9J4_MAGGI</name>
<accession>A0A8W8N9J4</accession>
<sequence>MTIHTVLRRNPPPYKQDGEDQQVPGSQLVRQESGRYIDDERLRKEFAQFGTITSAKVMTEGGRSKGFGFVCFSSPEEATKAVTEMNGRIVVAKPLYVALAQRKEDRKAHLASQYMQRITSMRMQGQQIGQVSQMFQPGSAGYFVPTMPQAQRTYFTPNNMPAMRSNPRWQTTVRPTGQPGSGFQTMPGAPQIRQQRPTGQTNVRAGVSARPITGQSGTPNAQQRMPVNQQVGGRPQGGQPTVPAAANRQQGYKSYGGGQMMKQQPGQTPGMQQAPHKL</sequence>
<evidence type="ECO:0000256" key="4">
    <source>
        <dbReference type="SAM" id="MobiDB-lite"/>
    </source>
</evidence>
<dbReference type="SMART" id="SM00360">
    <property type="entry name" value="RRM"/>
    <property type="match status" value="1"/>
</dbReference>
<feature type="compositionally biased region" description="Polar residues" evidence="4">
    <location>
        <begin position="192"/>
        <end position="203"/>
    </location>
</feature>
<protein>
    <recommendedName>
        <fullName evidence="5">RRM domain-containing protein</fullName>
    </recommendedName>
</protein>
<reference evidence="6" key="1">
    <citation type="submission" date="2022-08" db="UniProtKB">
        <authorList>
            <consortium name="EnsemblMetazoa"/>
        </authorList>
    </citation>
    <scope>IDENTIFICATION</scope>
    <source>
        <strain evidence="6">05x7-T-G4-1.051#20</strain>
    </source>
</reference>
<dbReference type="Gene3D" id="3.30.70.330">
    <property type="match status" value="1"/>
</dbReference>
<evidence type="ECO:0000313" key="7">
    <source>
        <dbReference type="Proteomes" id="UP000005408"/>
    </source>
</evidence>
<feature type="compositionally biased region" description="Low complexity" evidence="4">
    <location>
        <begin position="226"/>
        <end position="243"/>
    </location>
</feature>
<dbReference type="InterPro" id="IPR012677">
    <property type="entry name" value="Nucleotide-bd_a/b_plait_sf"/>
</dbReference>
<keyword evidence="7" id="KW-1185">Reference proteome</keyword>
<feature type="region of interest" description="Disordered" evidence="4">
    <location>
        <begin position="1"/>
        <end position="25"/>
    </location>
</feature>
<dbReference type="InterPro" id="IPR000504">
    <property type="entry name" value="RRM_dom"/>
</dbReference>
<dbReference type="PANTHER" id="PTHR48024:SF56">
    <property type="entry name" value="HETEROGENEOUS NUCLEAR RIBONUCLEOPROTEIN A0"/>
    <property type="match status" value="1"/>
</dbReference>
<proteinExistence type="inferred from homology"/>
<feature type="domain" description="RRM" evidence="5">
    <location>
        <begin position="25"/>
        <end position="102"/>
    </location>
</feature>
<dbReference type="SUPFAM" id="SSF54928">
    <property type="entry name" value="RNA-binding domain, RBD"/>
    <property type="match status" value="1"/>
</dbReference>
<evidence type="ECO:0000256" key="1">
    <source>
        <dbReference type="ARBA" id="ARBA00008557"/>
    </source>
</evidence>
<feature type="compositionally biased region" description="Low complexity" evidence="4">
    <location>
        <begin position="260"/>
        <end position="278"/>
    </location>
</feature>
<dbReference type="GO" id="GO:0003723">
    <property type="term" value="F:RNA binding"/>
    <property type="evidence" value="ECO:0007669"/>
    <property type="project" value="UniProtKB-UniRule"/>
</dbReference>
<comment type="similarity">
    <text evidence="1">Belongs to the polyadenylate-binding protein type-1 family.</text>
</comment>
<dbReference type="CDD" id="cd12381">
    <property type="entry name" value="RRM4_I_PABPs"/>
    <property type="match status" value="1"/>
</dbReference>
<dbReference type="Proteomes" id="UP000005408">
    <property type="component" value="Unassembled WGS sequence"/>
</dbReference>
<dbReference type="Pfam" id="PF00076">
    <property type="entry name" value="RRM_1"/>
    <property type="match status" value="1"/>
</dbReference>
<dbReference type="InterPro" id="IPR035979">
    <property type="entry name" value="RBD_domain_sf"/>
</dbReference>
<evidence type="ECO:0000256" key="3">
    <source>
        <dbReference type="PROSITE-ProRule" id="PRU00176"/>
    </source>
</evidence>
<keyword evidence="2 3" id="KW-0694">RNA-binding</keyword>
<dbReference type="AlphaFoldDB" id="A0A8W8N9J4"/>
<dbReference type="PROSITE" id="PS50102">
    <property type="entry name" value="RRM"/>
    <property type="match status" value="1"/>
</dbReference>
<feature type="compositionally biased region" description="Polar residues" evidence="4">
    <location>
        <begin position="213"/>
        <end position="225"/>
    </location>
</feature>
<dbReference type="EnsemblMetazoa" id="G4864.1">
    <property type="protein sequence ID" value="G4864.1:cds"/>
    <property type="gene ID" value="G4864"/>
</dbReference>
<evidence type="ECO:0000256" key="2">
    <source>
        <dbReference type="ARBA" id="ARBA00022884"/>
    </source>
</evidence>
<dbReference type="FunFam" id="3.30.70.330:FF:000091">
    <property type="entry name" value="Polyadenylate-binding protein"/>
    <property type="match status" value="1"/>
</dbReference>
<evidence type="ECO:0000259" key="5">
    <source>
        <dbReference type="PROSITE" id="PS50102"/>
    </source>
</evidence>
<evidence type="ECO:0000313" key="6">
    <source>
        <dbReference type="EnsemblMetazoa" id="G4864.1:cds"/>
    </source>
</evidence>
<organism evidence="6 7">
    <name type="scientific">Magallana gigas</name>
    <name type="common">Pacific oyster</name>
    <name type="synonym">Crassostrea gigas</name>
    <dbReference type="NCBI Taxonomy" id="29159"/>
    <lineage>
        <taxon>Eukaryota</taxon>
        <taxon>Metazoa</taxon>
        <taxon>Spiralia</taxon>
        <taxon>Lophotrochozoa</taxon>
        <taxon>Mollusca</taxon>
        <taxon>Bivalvia</taxon>
        <taxon>Autobranchia</taxon>
        <taxon>Pteriomorphia</taxon>
        <taxon>Ostreida</taxon>
        <taxon>Ostreoidea</taxon>
        <taxon>Ostreidae</taxon>
        <taxon>Magallana</taxon>
    </lineage>
</organism>